<dbReference type="InterPro" id="IPR036249">
    <property type="entry name" value="Thioredoxin-like_sf"/>
</dbReference>
<evidence type="ECO:0000313" key="2">
    <source>
        <dbReference type="Proteomes" id="UP000777303"/>
    </source>
</evidence>
<reference evidence="1" key="1">
    <citation type="journal article" date="2021" name="PeerJ">
        <title>Extensive microbial diversity within the chicken gut microbiome revealed by metagenomics and culture.</title>
        <authorList>
            <person name="Gilroy R."/>
            <person name="Ravi A."/>
            <person name="Getino M."/>
            <person name="Pursley I."/>
            <person name="Horton D.L."/>
            <person name="Alikhan N.F."/>
            <person name="Baker D."/>
            <person name="Gharbi K."/>
            <person name="Hall N."/>
            <person name="Watson M."/>
            <person name="Adriaenssens E.M."/>
            <person name="Foster-Nyarko E."/>
            <person name="Jarju S."/>
            <person name="Secka A."/>
            <person name="Antonio M."/>
            <person name="Oren A."/>
            <person name="Chaudhuri R.R."/>
            <person name="La Ragione R."/>
            <person name="Hildebrand F."/>
            <person name="Pallen M.J."/>
        </authorList>
    </citation>
    <scope>NUCLEOTIDE SEQUENCE</scope>
    <source>
        <strain evidence="1">F6-6636</strain>
    </source>
</reference>
<organism evidence="1 2">
    <name type="scientific">Candidatus Paralactobacillus gallistercoris</name>
    <dbReference type="NCBI Taxonomy" id="2838724"/>
    <lineage>
        <taxon>Bacteria</taxon>
        <taxon>Bacillati</taxon>
        <taxon>Bacillota</taxon>
        <taxon>Bacilli</taxon>
        <taxon>Lactobacillales</taxon>
        <taxon>Lactobacillaceae</taxon>
        <taxon>Lactobacillus</taxon>
    </lineage>
</organism>
<dbReference type="Proteomes" id="UP000777303">
    <property type="component" value="Unassembled WGS sequence"/>
</dbReference>
<gene>
    <name evidence="1" type="ORF">H9901_02695</name>
</gene>
<reference evidence="1" key="2">
    <citation type="submission" date="2021-04" db="EMBL/GenBank/DDBJ databases">
        <authorList>
            <person name="Gilroy R."/>
        </authorList>
    </citation>
    <scope>NUCLEOTIDE SEQUENCE</scope>
    <source>
        <strain evidence="1">F6-6636</strain>
    </source>
</reference>
<accession>A0A948TJB6</accession>
<dbReference type="EMBL" id="JAHLFS010000033">
    <property type="protein sequence ID" value="MBU3851586.1"/>
    <property type="molecule type" value="Genomic_DNA"/>
</dbReference>
<sequence length="157" mass="18473">MLKEVFLFINPLSEQSLEVEKQLLSRVNTNETHVHFIPIINLRIVNNYLKFSPRFRSLSQKNSVFEAVYDELLAFKAAEFQGARKARQFLMLLQEETYYHDQHISEQLILKCARKVKLDIEMFTEDWHSDLAKEKFVKDLQLANKMNIKQTPATAVV</sequence>
<name>A0A948TJB6_9LACO</name>
<protein>
    <submittedName>
        <fullName evidence="1">DsbA family protein</fullName>
    </submittedName>
</protein>
<proteinExistence type="predicted"/>
<dbReference type="Gene3D" id="3.40.30.10">
    <property type="entry name" value="Glutaredoxin"/>
    <property type="match status" value="1"/>
</dbReference>
<dbReference type="Pfam" id="PF13743">
    <property type="entry name" value="Thioredoxin_5"/>
    <property type="match status" value="1"/>
</dbReference>
<dbReference type="SUPFAM" id="SSF52833">
    <property type="entry name" value="Thioredoxin-like"/>
    <property type="match status" value="1"/>
</dbReference>
<comment type="caution">
    <text evidence="1">The sequence shown here is derived from an EMBL/GenBank/DDBJ whole genome shotgun (WGS) entry which is preliminary data.</text>
</comment>
<dbReference type="AlphaFoldDB" id="A0A948TJB6"/>
<evidence type="ECO:0000313" key="1">
    <source>
        <dbReference type="EMBL" id="MBU3851586.1"/>
    </source>
</evidence>